<evidence type="ECO:0000256" key="3">
    <source>
        <dbReference type="ARBA" id="ARBA00020824"/>
    </source>
</evidence>
<evidence type="ECO:0000256" key="10">
    <source>
        <dbReference type="SAM" id="Phobius"/>
    </source>
</evidence>
<dbReference type="EMBL" id="LLZZ01000007">
    <property type="protein sequence ID" value="KTB13659.1"/>
    <property type="molecule type" value="Genomic_DNA"/>
</dbReference>
<dbReference type="PANTHER" id="PTHR21573">
    <property type="entry name" value="ER MEMBRANE PROTEIN COMPLEX SUBUNIT 1"/>
    <property type="match status" value="1"/>
</dbReference>
<feature type="domain" description="ER membrane protein complex subunit 1 C-terminal" evidence="12">
    <location>
        <begin position="527"/>
        <end position="742"/>
    </location>
</feature>
<comment type="caution">
    <text evidence="13">The sequence shown here is derived from an EMBL/GenBank/DDBJ whole genome shotgun (WGS) entry which is preliminary data.</text>
</comment>
<dbReference type="GO" id="GO:0034975">
    <property type="term" value="P:protein folding in endoplasmic reticulum"/>
    <property type="evidence" value="ECO:0007669"/>
    <property type="project" value="TreeGrafter"/>
</dbReference>
<dbReference type="InterPro" id="IPR011678">
    <property type="entry name" value="EMC1_C"/>
</dbReference>
<keyword evidence="6" id="KW-0256">Endoplasmic reticulum</keyword>
<evidence type="ECO:0000256" key="2">
    <source>
        <dbReference type="ARBA" id="ARBA00007904"/>
    </source>
</evidence>
<evidence type="ECO:0000256" key="9">
    <source>
        <dbReference type="ARBA" id="ARBA00023180"/>
    </source>
</evidence>
<feature type="signal peptide" evidence="11">
    <location>
        <begin position="1"/>
        <end position="20"/>
    </location>
</feature>
<dbReference type="Pfam" id="PF07774">
    <property type="entry name" value="EMC1_C"/>
    <property type="match status" value="1"/>
</dbReference>
<dbReference type="VEuPathDB" id="FungiDB:GW608_B00473"/>
<evidence type="ECO:0000256" key="11">
    <source>
        <dbReference type="SAM" id="SignalP"/>
    </source>
</evidence>
<keyword evidence="4 10" id="KW-0812">Transmembrane</keyword>
<dbReference type="GO" id="GO:0015914">
    <property type="term" value="P:phospholipid transport"/>
    <property type="evidence" value="ECO:0007669"/>
    <property type="project" value="EnsemblFungi"/>
</dbReference>
<evidence type="ECO:0000313" key="13">
    <source>
        <dbReference type="EMBL" id="KTB13659.1"/>
    </source>
</evidence>
<evidence type="ECO:0000256" key="8">
    <source>
        <dbReference type="ARBA" id="ARBA00023136"/>
    </source>
</evidence>
<dbReference type="Proteomes" id="UP000054886">
    <property type="component" value="Unassembled WGS sequence"/>
</dbReference>
<dbReference type="VEuPathDB" id="FungiDB:GWK60_B00473"/>
<evidence type="ECO:0000256" key="7">
    <source>
        <dbReference type="ARBA" id="ARBA00022989"/>
    </source>
</evidence>
<comment type="subcellular location">
    <subcellularLocation>
        <location evidence="1">Endoplasmic reticulum membrane</location>
        <topology evidence="1">Single-pass type I membrane protein</topology>
    </subcellularLocation>
</comment>
<name>A0A0W0CMA9_CANGB</name>
<keyword evidence="7 10" id="KW-1133">Transmembrane helix</keyword>
<dbReference type="InterPro" id="IPR026895">
    <property type="entry name" value="EMC1"/>
</dbReference>
<dbReference type="GO" id="GO:0072546">
    <property type="term" value="C:EMC complex"/>
    <property type="evidence" value="ECO:0007669"/>
    <property type="project" value="EnsemblFungi"/>
</dbReference>
<dbReference type="VEuPathDB" id="FungiDB:B1J91_B00660g"/>
<gene>
    <name evidence="13" type="ORF">AO440_005752</name>
</gene>
<feature type="chain" id="PRO_5009807273" description="ER membrane protein complex subunit 1" evidence="11">
    <location>
        <begin position="21"/>
        <end position="746"/>
    </location>
</feature>
<reference evidence="13 14" key="1">
    <citation type="submission" date="2015-10" db="EMBL/GenBank/DDBJ databases">
        <title>Draft genomes sequences of Candida glabrata isolates 1A, 1B, 2A, 2B, 3A and 3B.</title>
        <authorList>
            <person name="Haavelsrud O.E."/>
            <person name="Gaustad P."/>
        </authorList>
    </citation>
    <scope>NUCLEOTIDE SEQUENCE [LARGE SCALE GENOMIC DNA]</scope>
    <source>
        <strain evidence="13">910700640</strain>
    </source>
</reference>
<organism evidence="13 14">
    <name type="scientific">Candida glabrata</name>
    <name type="common">Yeast</name>
    <name type="synonym">Torulopsis glabrata</name>
    <dbReference type="NCBI Taxonomy" id="5478"/>
    <lineage>
        <taxon>Eukaryota</taxon>
        <taxon>Fungi</taxon>
        <taxon>Dikarya</taxon>
        <taxon>Ascomycota</taxon>
        <taxon>Saccharomycotina</taxon>
        <taxon>Saccharomycetes</taxon>
        <taxon>Saccharomycetales</taxon>
        <taxon>Saccharomycetaceae</taxon>
        <taxon>Nakaseomyces</taxon>
    </lineage>
</organism>
<evidence type="ECO:0000256" key="4">
    <source>
        <dbReference type="ARBA" id="ARBA00022692"/>
    </source>
</evidence>
<dbReference type="AlphaFoldDB" id="A0A0W0CMA9"/>
<evidence type="ECO:0000259" key="12">
    <source>
        <dbReference type="Pfam" id="PF07774"/>
    </source>
</evidence>
<evidence type="ECO:0000313" key="14">
    <source>
        <dbReference type="Proteomes" id="UP000054886"/>
    </source>
</evidence>
<dbReference type="VEuPathDB" id="FungiDB:GVI51_B00495"/>
<dbReference type="GO" id="GO:0045050">
    <property type="term" value="P:protein insertion into ER membrane by stop-transfer membrane-anchor sequence"/>
    <property type="evidence" value="ECO:0007669"/>
    <property type="project" value="EnsemblFungi"/>
</dbReference>
<protein>
    <recommendedName>
        <fullName evidence="3">ER membrane protein complex subunit 1</fullName>
    </recommendedName>
</protein>
<keyword evidence="9" id="KW-0325">Glycoprotein</keyword>
<accession>A0A0W0CMA9</accession>
<comment type="similarity">
    <text evidence="2">Belongs to the EMC1 family.</text>
</comment>
<dbReference type="PANTHER" id="PTHR21573:SF0">
    <property type="entry name" value="ER MEMBRANE PROTEIN COMPLEX SUBUNIT 1"/>
    <property type="match status" value="1"/>
</dbReference>
<dbReference type="GO" id="GO:0032977">
    <property type="term" value="F:membrane insertase activity"/>
    <property type="evidence" value="ECO:0007669"/>
    <property type="project" value="EnsemblFungi"/>
</dbReference>
<keyword evidence="8 10" id="KW-0472">Membrane</keyword>
<feature type="transmembrane region" description="Helical" evidence="10">
    <location>
        <begin position="713"/>
        <end position="732"/>
    </location>
</feature>
<evidence type="ECO:0000256" key="6">
    <source>
        <dbReference type="ARBA" id="ARBA00022824"/>
    </source>
</evidence>
<evidence type="ECO:0000256" key="5">
    <source>
        <dbReference type="ARBA" id="ARBA00022729"/>
    </source>
</evidence>
<evidence type="ECO:0000256" key="1">
    <source>
        <dbReference type="ARBA" id="ARBA00004115"/>
    </source>
</evidence>
<keyword evidence="5 11" id="KW-0732">Signal</keyword>
<dbReference type="GO" id="GO:0006644">
    <property type="term" value="P:phospholipid metabolic process"/>
    <property type="evidence" value="ECO:0007669"/>
    <property type="project" value="EnsemblFungi"/>
</dbReference>
<dbReference type="VEuPathDB" id="FungiDB:CAGL0B00660g"/>
<sequence length="746" mass="84577">MADIIGYLFFLLALIKPLNAVFSDEAYNVDWQLQNLGSAYKCVMADEESNHLAIVSEWRDQSLLSFLDKNSGSIIFRELLPYHIQDVMHIGDEIYLLNEDGIVDVYDSQHGFKKEVGVEVKEFQSSCNPNLKNVKVEKSEVRIVDEKSSMDVFKFDLDENFEKILFFNSDYATKMEVLVKYSGNRFAFYNYLNDTISKRWTRDESLSTIVDQVILDVADESLEPTEHEISVETSIPQVWKAYLYRLSTNSERFIKYLERFNYNPGKIITNLLGMDADAEDLATIQDQNMRFGYLKQLIVITDNGALQALDMLNKGAVKWSITTGINNPIRIFFSDAFRDLTVFGKDGSYKIYKVDNSLHIKESISGSIGSPIESVQPFLVDNSTDKFVVKFTNGSKKVISTTEKRISLDGNPVFITDHTKFTVEGFAVDKDGNAKSTWKYKVQPDEEIVSFRQRESKRTVNVGTVLGSRDVLYKYLYPNLAAFAIVNKQSQKLTTNLIDTVTGQILHSQFHDDKMDTDFPVNIIFGENWYIYSYFSMAPLPEQKIGVVELYESLTPNQKFSNNTGLTEAMAGVHKPAAIANTFYFPDIIKRLELSETKYDITTKAVIIVLENGQITYVPKFLLNARRVEESKMSDDDKKEFMATPYVPGIPLTDNLILSHYRDVILGEEIKIVSSATNLESTSNVCAIGLDVFCTRITPSGQFDVMSPGFEKGTLLTTIGVLFLICVALRPYGASKKLKAIWTVRD</sequence>
<proteinExistence type="inferred from homology"/>